<evidence type="ECO:0000313" key="2">
    <source>
        <dbReference type="Proteomes" id="UP000007800"/>
    </source>
</evidence>
<gene>
    <name evidence="1" type="ORF">Pmar_PMAR012992</name>
</gene>
<keyword evidence="2" id="KW-1185">Reference proteome</keyword>
<dbReference type="Proteomes" id="UP000007800">
    <property type="component" value="Unassembled WGS sequence"/>
</dbReference>
<name>C5KZD6_PERM5</name>
<protein>
    <submittedName>
        <fullName evidence="1">Uncharacterized protein</fullName>
    </submittedName>
</protein>
<dbReference type="EMBL" id="GG677774">
    <property type="protein sequence ID" value="EER10167.1"/>
    <property type="molecule type" value="Genomic_DNA"/>
</dbReference>
<proteinExistence type="predicted"/>
<accession>C5KZD6</accession>
<dbReference type="GeneID" id="9038642"/>
<reference evidence="1 2" key="1">
    <citation type="submission" date="2008-07" db="EMBL/GenBank/DDBJ databases">
        <authorList>
            <person name="El-Sayed N."/>
            <person name="Caler E."/>
            <person name="Inman J."/>
            <person name="Amedeo P."/>
            <person name="Hass B."/>
            <person name="Wortman J."/>
        </authorList>
    </citation>
    <scope>NUCLEOTIDE SEQUENCE [LARGE SCALE GENOMIC DNA]</scope>
    <source>
        <strain evidence="2">ATCC 50983 / TXsc</strain>
    </source>
</reference>
<dbReference type="InParanoid" id="C5KZD6"/>
<dbReference type="RefSeq" id="XP_002778372.1">
    <property type="nucleotide sequence ID" value="XM_002778326.1"/>
</dbReference>
<feature type="non-terminal residue" evidence="1">
    <location>
        <position position="105"/>
    </location>
</feature>
<dbReference type="AlphaFoldDB" id="C5KZD6"/>
<organism evidence="2">
    <name type="scientific">Perkinsus marinus (strain ATCC 50983 / TXsc)</name>
    <dbReference type="NCBI Taxonomy" id="423536"/>
    <lineage>
        <taxon>Eukaryota</taxon>
        <taxon>Sar</taxon>
        <taxon>Alveolata</taxon>
        <taxon>Perkinsozoa</taxon>
        <taxon>Perkinsea</taxon>
        <taxon>Perkinsida</taxon>
        <taxon>Perkinsidae</taxon>
        <taxon>Perkinsus</taxon>
    </lineage>
</organism>
<evidence type="ECO:0000313" key="1">
    <source>
        <dbReference type="EMBL" id="EER10167.1"/>
    </source>
</evidence>
<sequence>MISEFYPLVTPSNAVLEEARKAIWAKSPESLSFNVICLPSLQIYKAPTSNVITGGLVFRRLAIVNGYNLCLHSLPYLPTISNDMFTLYEKSICNLKMLNSIRIDR</sequence>